<protein>
    <submittedName>
        <fullName evidence="3">NADP-dependent oxidoreductase</fullName>
    </submittedName>
</protein>
<dbReference type="EMBL" id="SSSN01000003">
    <property type="protein sequence ID" value="THG35621.1"/>
    <property type="molecule type" value="Genomic_DNA"/>
</dbReference>
<organism evidence="3 4">
    <name type="scientific">Orlajensenia flava</name>
    <dbReference type="NCBI Taxonomy" id="2565934"/>
    <lineage>
        <taxon>Bacteria</taxon>
        <taxon>Bacillati</taxon>
        <taxon>Actinomycetota</taxon>
        <taxon>Actinomycetes</taxon>
        <taxon>Micrococcales</taxon>
        <taxon>Microbacteriaceae</taxon>
        <taxon>Orlajensenia</taxon>
    </lineage>
</organism>
<dbReference type="OrthoDB" id="9805663at2"/>
<dbReference type="SUPFAM" id="SSF51735">
    <property type="entry name" value="NAD(P)-binding Rossmann-fold domains"/>
    <property type="match status" value="1"/>
</dbReference>
<dbReference type="Pfam" id="PF16884">
    <property type="entry name" value="ADH_N_2"/>
    <property type="match status" value="1"/>
</dbReference>
<gene>
    <name evidence="3" type="ORF">E6C70_06175</name>
</gene>
<dbReference type="CDD" id="cd05288">
    <property type="entry name" value="PGDH"/>
    <property type="match status" value="1"/>
</dbReference>
<dbReference type="InterPro" id="IPR045010">
    <property type="entry name" value="MDR_fam"/>
</dbReference>
<dbReference type="PANTHER" id="PTHR43205:SF7">
    <property type="entry name" value="PROSTAGLANDIN REDUCTASE 1"/>
    <property type="match status" value="1"/>
</dbReference>
<dbReference type="SUPFAM" id="SSF50129">
    <property type="entry name" value="GroES-like"/>
    <property type="match status" value="1"/>
</dbReference>
<dbReference type="GO" id="GO:0016628">
    <property type="term" value="F:oxidoreductase activity, acting on the CH-CH group of donors, NAD or NADP as acceptor"/>
    <property type="evidence" value="ECO:0007669"/>
    <property type="project" value="InterPro"/>
</dbReference>
<evidence type="ECO:0000313" key="4">
    <source>
        <dbReference type="Proteomes" id="UP000307380"/>
    </source>
</evidence>
<dbReference type="PANTHER" id="PTHR43205">
    <property type="entry name" value="PROSTAGLANDIN REDUCTASE"/>
    <property type="match status" value="1"/>
</dbReference>
<feature type="domain" description="Enoyl reductase (ER)" evidence="2">
    <location>
        <begin position="27"/>
        <end position="339"/>
    </location>
</feature>
<evidence type="ECO:0000313" key="3">
    <source>
        <dbReference type="EMBL" id="THG35621.1"/>
    </source>
</evidence>
<dbReference type="Proteomes" id="UP000307380">
    <property type="component" value="Unassembled WGS sequence"/>
</dbReference>
<keyword evidence="1" id="KW-0560">Oxidoreductase</keyword>
<name>A0A4S4FZ23_9MICO</name>
<keyword evidence="4" id="KW-1185">Reference proteome</keyword>
<dbReference type="InterPro" id="IPR041694">
    <property type="entry name" value="ADH_N_2"/>
</dbReference>
<dbReference type="InterPro" id="IPR013149">
    <property type="entry name" value="ADH-like_C"/>
</dbReference>
<comment type="caution">
    <text evidence="3">The sequence shown here is derived from an EMBL/GenBank/DDBJ whole genome shotgun (WGS) entry which is preliminary data.</text>
</comment>
<reference evidence="3 4" key="1">
    <citation type="submission" date="2019-04" db="EMBL/GenBank/DDBJ databases">
        <authorList>
            <person name="Jiang L."/>
        </authorList>
    </citation>
    <scope>NUCLEOTIDE SEQUENCE [LARGE SCALE GENOMIC DNA]</scope>
    <source>
        <strain evidence="3 4">YIM 131861</strain>
    </source>
</reference>
<dbReference type="InterPro" id="IPR020843">
    <property type="entry name" value="ER"/>
</dbReference>
<sequence length="341" mass="36062">MTEQTATETATSIQWHLVRRPVGEPTGEDIVRVEAELPPLANGEVRVRNEFLSVDPYMRGRMNDMRSYIPPFVLGEVMTGGAVGTVVASRAEGLSVGDVVVHDLGWRDVSQADAREFRPARVPDGLPSSLALSVLGVTGFTAWIGLKLVAGLREGDVVFVSGAAGAVGSMVGQLARLMGASRVVGSAGTAEKVGLLTERYGFDAGFDYTEGGIARSLRSAAPDGIDVYFDNVGGEHLEAALRSFNDGGRAALCGAISVYNATSDPGVKYLSNVITRGLTLSGFTIVNYWSHLPAFAADMRGWLADGLITWDETVVDGIDATFDAFTGVMNGANIGKMIVRL</sequence>
<evidence type="ECO:0000256" key="1">
    <source>
        <dbReference type="ARBA" id="ARBA00023002"/>
    </source>
</evidence>
<evidence type="ECO:0000259" key="2">
    <source>
        <dbReference type="SMART" id="SM00829"/>
    </source>
</evidence>
<dbReference type="Pfam" id="PF00107">
    <property type="entry name" value="ADH_zinc_N"/>
    <property type="match status" value="1"/>
</dbReference>
<dbReference type="RefSeq" id="WP_136423227.1">
    <property type="nucleotide sequence ID" value="NZ_SSSN01000003.1"/>
</dbReference>
<accession>A0A4S4FZ23</accession>
<dbReference type="InterPro" id="IPR036291">
    <property type="entry name" value="NAD(P)-bd_dom_sf"/>
</dbReference>
<dbReference type="FunFam" id="3.40.50.720:FF:000121">
    <property type="entry name" value="Prostaglandin reductase 2"/>
    <property type="match status" value="1"/>
</dbReference>
<dbReference type="AlphaFoldDB" id="A0A4S4FZ23"/>
<dbReference type="SMART" id="SM00829">
    <property type="entry name" value="PKS_ER"/>
    <property type="match status" value="1"/>
</dbReference>
<proteinExistence type="predicted"/>
<dbReference type="InterPro" id="IPR011032">
    <property type="entry name" value="GroES-like_sf"/>
</dbReference>
<dbReference type="Gene3D" id="3.90.180.10">
    <property type="entry name" value="Medium-chain alcohol dehydrogenases, catalytic domain"/>
    <property type="match status" value="1"/>
</dbReference>
<dbReference type="Gene3D" id="3.40.50.720">
    <property type="entry name" value="NAD(P)-binding Rossmann-like Domain"/>
    <property type="match status" value="1"/>
</dbReference>